<protein>
    <recommendedName>
        <fullName evidence="5">Dipeptidyl-peptidase V</fullName>
    </recommendedName>
</protein>
<feature type="signal peptide" evidence="6">
    <location>
        <begin position="1"/>
        <end position="18"/>
    </location>
</feature>
<evidence type="ECO:0000256" key="1">
    <source>
        <dbReference type="ARBA" id="ARBA00010040"/>
    </source>
</evidence>
<keyword evidence="4" id="KW-0378">Hydrolase</keyword>
<dbReference type="Proteomes" id="UP000187283">
    <property type="component" value="Unassembled WGS sequence"/>
</dbReference>
<accession>A0A1R1XR67</accession>
<dbReference type="GO" id="GO:0004252">
    <property type="term" value="F:serine-type endopeptidase activity"/>
    <property type="evidence" value="ECO:0007669"/>
    <property type="project" value="TreeGrafter"/>
</dbReference>
<evidence type="ECO:0000313" key="9">
    <source>
        <dbReference type="Proteomes" id="UP000187283"/>
    </source>
</evidence>
<dbReference type="OrthoDB" id="416344at2759"/>
<evidence type="ECO:0000256" key="2">
    <source>
        <dbReference type="ARBA" id="ARBA00022670"/>
    </source>
</evidence>
<dbReference type="GO" id="GO:0006508">
    <property type="term" value="P:proteolysis"/>
    <property type="evidence" value="ECO:0007669"/>
    <property type="project" value="UniProtKB-KW"/>
</dbReference>
<dbReference type="FunFam" id="3.40.50.1820:FF:000028">
    <property type="entry name" value="S9 family peptidase"/>
    <property type="match status" value="1"/>
</dbReference>
<dbReference type="AlphaFoldDB" id="A0A1R1XR67"/>
<comment type="caution">
    <text evidence="8">The sequence shown here is derived from an EMBL/GenBank/DDBJ whole genome shotgun (WGS) entry which is preliminary data.</text>
</comment>
<evidence type="ECO:0000256" key="6">
    <source>
        <dbReference type="SAM" id="SignalP"/>
    </source>
</evidence>
<keyword evidence="2" id="KW-0645">Protease</keyword>
<comment type="similarity">
    <text evidence="1">Belongs to the peptidase S9C family.</text>
</comment>
<evidence type="ECO:0000256" key="5">
    <source>
        <dbReference type="ARBA" id="ARBA00032829"/>
    </source>
</evidence>
<dbReference type="SUPFAM" id="SSF82171">
    <property type="entry name" value="DPP6 N-terminal domain-like"/>
    <property type="match status" value="1"/>
</dbReference>
<reference evidence="8 9" key="1">
    <citation type="submission" date="2017-01" db="EMBL/GenBank/DDBJ databases">
        <authorList>
            <person name="Mah S.A."/>
            <person name="Swanson W.J."/>
            <person name="Moy G.W."/>
            <person name="Vacquier V.D."/>
        </authorList>
    </citation>
    <scope>NUCLEOTIDE SEQUENCE [LARGE SCALE GENOMIC DNA]</scope>
    <source>
        <strain evidence="8 9">GSMNP</strain>
    </source>
</reference>
<dbReference type="PANTHER" id="PTHR42776">
    <property type="entry name" value="SERINE PEPTIDASE S9 FAMILY MEMBER"/>
    <property type="match status" value="1"/>
</dbReference>
<sequence>MKFKIYVIFSALLDFASAGAFNPDPGLFPDWSKVDKFEPDTYMQLKRMSSPSLSPDKSKVVYSLYKYNNTDNASGRNLRLLDLNIGFDKAIDLTEYKYKQGDSSPIWINDDTVAFLATRGSPSSNIFTISIKDKKITQLTNYTNGVSGLVYDRTSGMIAFISKVYQGMSMSKSAIERKRISGLPSSGVVHTKLFTRHWDEWILQDRNQLFTIKLSKDNGNLKVVGDPNNIVLKYKGEWGLEPDSYLFSPDGKRILYSAKIEGVSEAWETNVGIFESPVDGSAEPYRINSNFDGAASSPVYSPDGNSISWLQMVTPGYESDQNQVILYNIKTKSQKRLIPTWDRSPSFVRFSEDSSKLILEVPYEKDVAIFELDIASNEITRLTEEGTYSLVSQLSSDSFLVSLSTLQFPTSLFVLKKTIDYNKVKQVSFEDKNILDKLWFSPTETFWFTGALNDPVQAMVLYPYGFDPNCVYPVFYLIHGGPQSSWNDGWIWRWNPNIYANQGFLVVIVNFHGGDAYGQAFTDSIRHNWGTYPYQDLMIGLDTIINGASFVDKKNIVGVGASYGGYMVNWINGHTDRFKALVNHDGGFSVVSKYYASDELFFNEREFGIPWIPSDRETYERNNPERYVSNWKTPTLVIHSEYDYRVPISESLSTFTALQRLGIDSKFLYFPDESHWITNPPNVLKWISEILDWTGSYTNTTVWHLEE</sequence>
<evidence type="ECO:0000256" key="3">
    <source>
        <dbReference type="ARBA" id="ARBA00022729"/>
    </source>
</evidence>
<dbReference type="SUPFAM" id="SSF53474">
    <property type="entry name" value="alpha/beta-Hydrolases"/>
    <property type="match status" value="1"/>
</dbReference>
<dbReference type="Pfam" id="PF00326">
    <property type="entry name" value="Peptidase_S9"/>
    <property type="match status" value="1"/>
</dbReference>
<keyword evidence="3 6" id="KW-0732">Signal</keyword>
<evidence type="ECO:0000256" key="4">
    <source>
        <dbReference type="ARBA" id="ARBA00022801"/>
    </source>
</evidence>
<name>A0A1R1XR67_9FUNG</name>
<evidence type="ECO:0000259" key="7">
    <source>
        <dbReference type="Pfam" id="PF00326"/>
    </source>
</evidence>
<gene>
    <name evidence="8" type="ORF">AYI70_g6190</name>
</gene>
<dbReference type="EMBL" id="LSSN01002142">
    <property type="protein sequence ID" value="OMJ17106.1"/>
    <property type="molecule type" value="Genomic_DNA"/>
</dbReference>
<keyword evidence="9" id="KW-1185">Reference proteome</keyword>
<dbReference type="Gene3D" id="3.40.50.1820">
    <property type="entry name" value="alpha/beta hydrolase"/>
    <property type="match status" value="1"/>
</dbReference>
<dbReference type="InterPro" id="IPR011042">
    <property type="entry name" value="6-blade_b-propeller_TolB-like"/>
</dbReference>
<dbReference type="InterPro" id="IPR001375">
    <property type="entry name" value="Peptidase_S9_cat"/>
</dbReference>
<dbReference type="PANTHER" id="PTHR42776:SF13">
    <property type="entry name" value="DIPEPTIDYL-PEPTIDASE 5"/>
    <property type="match status" value="1"/>
</dbReference>
<dbReference type="Gene3D" id="2.120.10.30">
    <property type="entry name" value="TolB, C-terminal domain"/>
    <property type="match status" value="2"/>
</dbReference>
<feature type="chain" id="PRO_5012006066" description="Dipeptidyl-peptidase V" evidence="6">
    <location>
        <begin position="19"/>
        <end position="707"/>
    </location>
</feature>
<feature type="domain" description="Peptidase S9 prolyl oligopeptidase catalytic" evidence="7">
    <location>
        <begin position="493"/>
        <end position="699"/>
    </location>
</feature>
<proteinExistence type="inferred from homology"/>
<dbReference type="InterPro" id="IPR029058">
    <property type="entry name" value="AB_hydrolase_fold"/>
</dbReference>
<evidence type="ECO:0000313" key="8">
    <source>
        <dbReference type="EMBL" id="OMJ17106.1"/>
    </source>
</evidence>
<dbReference type="STRING" id="133412.A0A1R1XR67"/>
<organism evidence="8 9">
    <name type="scientific">Smittium culicis</name>
    <dbReference type="NCBI Taxonomy" id="133412"/>
    <lineage>
        <taxon>Eukaryota</taxon>
        <taxon>Fungi</taxon>
        <taxon>Fungi incertae sedis</taxon>
        <taxon>Zoopagomycota</taxon>
        <taxon>Kickxellomycotina</taxon>
        <taxon>Harpellomycetes</taxon>
        <taxon>Harpellales</taxon>
        <taxon>Legeriomycetaceae</taxon>
        <taxon>Smittium</taxon>
    </lineage>
</organism>